<feature type="compositionally biased region" description="Basic and acidic residues" evidence="1">
    <location>
        <begin position="59"/>
        <end position="74"/>
    </location>
</feature>
<keyword evidence="2" id="KW-1133">Transmembrane helix</keyword>
<keyword evidence="2" id="KW-0472">Membrane</keyword>
<feature type="non-terminal residue" evidence="3">
    <location>
        <position position="1"/>
    </location>
</feature>
<dbReference type="EMBL" id="KZ679020">
    <property type="protein sequence ID" value="PSS06692.1"/>
    <property type="molecule type" value="Genomic_DNA"/>
</dbReference>
<protein>
    <submittedName>
        <fullName evidence="3">Uncharacterized protein</fullName>
    </submittedName>
</protein>
<evidence type="ECO:0000313" key="4">
    <source>
        <dbReference type="Proteomes" id="UP000241818"/>
    </source>
</evidence>
<keyword evidence="2" id="KW-0812">Transmembrane</keyword>
<sequence>PDLQDLISTRVILHSRIIPKVQQGGLSIHFIHSNSKQIKSFDSIRFPIRFISSGRLLSNEHHSEEREREGERGRGKMSTHTAPKQQPPSPLITHYLPPSSPLHILTFILCLLTFILFLLTPLLPLLSPPSPLSPLSTLLTPLLTTLLPIIRLIRIPVLIIHAGEAWWMSQRLEKEGGLRRGESVWWMWTLSAFLEGWGALVRVDGLLKRGNGGKMGKGGEGKGKGKGMWM</sequence>
<feature type="transmembrane region" description="Helical" evidence="2">
    <location>
        <begin position="104"/>
        <end position="126"/>
    </location>
</feature>
<evidence type="ECO:0000256" key="2">
    <source>
        <dbReference type="SAM" id="Phobius"/>
    </source>
</evidence>
<dbReference type="PANTHER" id="PTHR37783">
    <property type="entry name" value="MEMBRANE PROTEIN, PUTATIVE (AFU_ORTHOLOGUE AFUA_1G04315)-RELATED"/>
    <property type="match status" value="1"/>
</dbReference>
<evidence type="ECO:0000256" key="1">
    <source>
        <dbReference type="SAM" id="MobiDB-lite"/>
    </source>
</evidence>
<accession>A0A2T3AP38</accession>
<gene>
    <name evidence="3" type="ORF">M430DRAFT_272105</name>
</gene>
<keyword evidence="4" id="KW-1185">Reference proteome</keyword>
<dbReference type="Proteomes" id="UP000241818">
    <property type="component" value="Unassembled WGS sequence"/>
</dbReference>
<dbReference type="GeneID" id="36573632"/>
<evidence type="ECO:0000313" key="3">
    <source>
        <dbReference type="EMBL" id="PSS06692.1"/>
    </source>
</evidence>
<dbReference type="AlphaFoldDB" id="A0A2T3AP38"/>
<reference evidence="3 4" key="1">
    <citation type="journal article" date="2018" name="New Phytol.">
        <title>Comparative genomics and transcriptomics depict ericoid mycorrhizal fungi as versatile saprotrophs and plant mutualists.</title>
        <authorList>
            <person name="Martino E."/>
            <person name="Morin E."/>
            <person name="Grelet G.A."/>
            <person name="Kuo A."/>
            <person name="Kohler A."/>
            <person name="Daghino S."/>
            <person name="Barry K.W."/>
            <person name="Cichocki N."/>
            <person name="Clum A."/>
            <person name="Dockter R.B."/>
            <person name="Hainaut M."/>
            <person name="Kuo R.C."/>
            <person name="LaButti K."/>
            <person name="Lindahl B.D."/>
            <person name="Lindquist E.A."/>
            <person name="Lipzen A."/>
            <person name="Khouja H.R."/>
            <person name="Magnuson J."/>
            <person name="Murat C."/>
            <person name="Ohm R.A."/>
            <person name="Singer S.W."/>
            <person name="Spatafora J.W."/>
            <person name="Wang M."/>
            <person name="Veneault-Fourrey C."/>
            <person name="Henrissat B."/>
            <person name="Grigoriev I.V."/>
            <person name="Martin F.M."/>
            <person name="Perotto S."/>
        </authorList>
    </citation>
    <scope>NUCLEOTIDE SEQUENCE [LARGE SCALE GENOMIC DNA]</scope>
    <source>
        <strain evidence="3 4">ATCC 22711</strain>
    </source>
</reference>
<dbReference type="InParanoid" id="A0A2T3AP38"/>
<dbReference type="RefSeq" id="XP_024716422.1">
    <property type="nucleotide sequence ID" value="XM_024865551.1"/>
</dbReference>
<proteinExistence type="predicted"/>
<name>A0A2T3AP38_AMORE</name>
<feature type="region of interest" description="Disordered" evidence="1">
    <location>
        <begin position="59"/>
        <end position="90"/>
    </location>
</feature>
<dbReference type="PANTHER" id="PTHR37783:SF1">
    <property type="entry name" value="MEMBRANE PROTEIN, PUTATIVE (AFU_ORTHOLOGUE AFUA_1G04315)-RELATED"/>
    <property type="match status" value="1"/>
</dbReference>
<organism evidence="3 4">
    <name type="scientific">Amorphotheca resinae ATCC 22711</name>
    <dbReference type="NCBI Taxonomy" id="857342"/>
    <lineage>
        <taxon>Eukaryota</taxon>
        <taxon>Fungi</taxon>
        <taxon>Dikarya</taxon>
        <taxon>Ascomycota</taxon>
        <taxon>Pezizomycotina</taxon>
        <taxon>Leotiomycetes</taxon>
        <taxon>Helotiales</taxon>
        <taxon>Amorphothecaceae</taxon>
        <taxon>Amorphotheca</taxon>
    </lineage>
</organism>
<feature type="transmembrane region" description="Helical" evidence="2">
    <location>
        <begin position="138"/>
        <end position="163"/>
    </location>
</feature>
<dbReference type="OrthoDB" id="5553410at2759"/>